<keyword evidence="3" id="KW-0472">Membrane</keyword>
<name>A0AAU7QAK0_9GAMM</name>
<dbReference type="Gene3D" id="2.20.200.10">
    <property type="entry name" value="Outer membrane efflux proteins (OEP)"/>
    <property type="match status" value="1"/>
</dbReference>
<evidence type="ECO:0000256" key="3">
    <source>
        <dbReference type="RuleBase" id="RU362097"/>
    </source>
</evidence>
<dbReference type="SUPFAM" id="SSF56954">
    <property type="entry name" value="Outer membrane efflux proteins (OEP)"/>
    <property type="match status" value="1"/>
</dbReference>
<comment type="similarity">
    <text evidence="2 3">Belongs to the outer membrane factor (OMF) (TC 1.B.17) family.</text>
</comment>
<keyword evidence="3" id="KW-0449">Lipoprotein</keyword>
<keyword evidence="3" id="KW-1134">Transmembrane beta strand</keyword>
<gene>
    <name evidence="5" type="ORF">ABK905_02075</name>
</gene>
<evidence type="ECO:0000313" key="5">
    <source>
        <dbReference type="EMBL" id="XBS70110.1"/>
    </source>
</evidence>
<dbReference type="GO" id="GO:0015562">
    <property type="term" value="F:efflux transmembrane transporter activity"/>
    <property type="evidence" value="ECO:0007669"/>
    <property type="project" value="InterPro"/>
</dbReference>
<dbReference type="AlphaFoldDB" id="A0AAU7QAK0"/>
<dbReference type="EMBL" id="CP157947">
    <property type="protein sequence ID" value="XBS70110.1"/>
    <property type="molecule type" value="Genomic_DNA"/>
</dbReference>
<dbReference type="InterPro" id="IPR003423">
    <property type="entry name" value="OMP_efflux"/>
</dbReference>
<accession>A0AAU7QAK0</accession>
<keyword evidence="3" id="KW-0812">Transmembrane</keyword>
<comment type="subcellular location">
    <subcellularLocation>
        <location evidence="1 3">Cell outer membrane</location>
        <topology evidence="1 3">Lipid-anchor</topology>
    </subcellularLocation>
</comment>
<keyword evidence="4" id="KW-0175">Coiled coil</keyword>
<evidence type="ECO:0000256" key="4">
    <source>
        <dbReference type="SAM" id="Coils"/>
    </source>
</evidence>
<dbReference type="Gene3D" id="1.20.1600.10">
    <property type="entry name" value="Outer membrane efflux proteins (OEP)"/>
    <property type="match status" value="1"/>
</dbReference>
<reference evidence="5" key="1">
    <citation type="submission" date="2024-06" db="EMBL/GenBank/DDBJ databases">
        <authorList>
            <person name="Coelho C."/>
            <person name="Bento M."/>
            <person name="Garcia E."/>
            <person name="Camelo A."/>
            <person name="Brandao I."/>
            <person name="Espirito Santo C."/>
            <person name="Trovao J."/>
            <person name="Verissimo A."/>
            <person name="Costa J."/>
            <person name="Tiago I."/>
        </authorList>
    </citation>
    <scope>NUCLEOTIDE SEQUENCE</scope>
    <source>
        <strain evidence="5">KWT182</strain>
    </source>
</reference>
<dbReference type="GO" id="GO:0009279">
    <property type="term" value="C:cell outer membrane"/>
    <property type="evidence" value="ECO:0007669"/>
    <property type="project" value="UniProtKB-SubCell"/>
</dbReference>
<dbReference type="Pfam" id="PF02321">
    <property type="entry name" value="OEP"/>
    <property type="match status" value="2"/>
</dbReference>
<dbReference type="PANTHER" id="PTHR30203:SF25">
    <property type="entry name" value="OUTER MEMBRANE PROTEIN-RELATED"/>
    <property type="match status" value="1"/>
</dbReference>
<evidence type="ECO:0000256" key="1">
    <source>
        <dbReference type="ARBA" id="ARBA00004459"/>
    </source>
</evidence>
<proteinExistence type="inferred from homology"/>
<dbReference type="NCBIfam" id="TIGR01845">
    <property type="entry name" value="outer_NodT"/>
    <property type="match status" value="1"/>
</dbReference>
<dbReference type="PANTHER" id="PTHR30203">
    <property type="entry name" value="OUTER MEMBRANE CATION EFFLUX PROTEIN"/>
    <property type="match status" value="1"/>
</dbReference>
<protein>
    <submittedName>
        <fullName evidence="5">Efflux transporter outer membrane subunit</fullName>
    </submittedName>
</protein>
<evidence type="ECO:0000256" key="2">
    <source>
        <dbReference type="ARBA" id="ARBA00007613"/>
    </source>
</evidence>
<sequence length="490" mass="53927">MMIEPYRKPFLRVALTLLLSGCSVGPDYQGPPAAPEASHFVRLPAAGVDTQPAQAHWWLAFHDPRLNGLIENALRHNPDLAIAAARLKEARETLNGDEAQQYPKLNASGLAARAKLPDSVNVGVDNPMNIYSSSFDASWELDLFGQQRRTTQAGRAQAQASAASLADTQVSIAAEVARNYLLLCGTRERLANINQNLQLQQKTLDLVRQRRERGASNDSDINRLETQLENSRAEVPSLQADINDYQDRLAFLSGLAPGALDTLLSGAERLPPQPGQVNVGDPLSLLRHRPDIRNAERQLAASTATVGEHVADLYPKVTLRGLLGFSSSDSGQLYRQDNESWMLIPMLQWNILDFGRVRSQINVAKAQRDEAEAQWRKTVLDALRDANSSLSRYGQQRQTLVNYVQVENAAGHDSALVKQRYGAGVASLIDLLDTQRTALTAGQNRIQAQTDLALDYVALQKKLGARLAGRCRLNAANVFAFDKSYCNYGR</sequence>
<dbReference type="InterPro" id="IPR010131">
    <property type="entry name" value="MdtP/NodT-like"/>
</dbReference>
<organism evidence="5">
    <name type="scientific">Acerihabitans sp. KWT182</name>
    <dbReference type="NCBI Taxonomy" id="3157919"/>
    <lineage>
        <taxon>Bacteria</taxon>
        <taxon>Pseudomonadati</taxon>
        <taxon>Pseudomonadota</taxon>
        <taxon>Gammaproteobacteria</taxon>
        <taxon>Enterobacterales</taxon>
        <taxon>Pectobacteriaceae</taxon>
        <taxon>Acerihabitans</taxon>
    </lineage>
</organism>
<keyword evidence="3" id="KW-0564">Palmitate</keyword>
<feature type="coiled-coil region" evidence="4">
    <location>
        <begin position="190"/>
        <end position="248"/>
    </location>
</feature>